<protein>
    <submittedName>
        <fullName evidence="3">CU044_2847 family protein</fullName>
    </submittedName>
</protein>
<dbReference type="NCBIfam" id="NF041216">
    <property type="entry name" value="CU044_2847_fam"/>
    <property type="match status" value="1"/>
</dbReference>
<dbReference type="EMBL" id="JAZEWV010000001">
    <property type="protein sequence ID" value="MEE4540909.1"/>
    <property type="molecule type" value="Genomic_DNA"/>
</dbReference>
<reference evidence="3 4" key="1">
    <citation type="submission" date="2023-12" db="EMBL/GenBank/DDBJ databases">
        <title>Streptomyces sp. V4-01.</title>
        <authorList>
            <person name="Somphong A."/>
            <person name="Phongsopitanun W."/>
        </authorList>
    </citation>
    <scope>NUCLEOTIDE SEQUENCE [LARGE SCALE GENOMIC DNA]</scope>
    <source>
        <strain evidence="3 4">V4-01</strain>
    </source>
</reference>
<evidence type="ECO:0000259" key="2">
    <source>
        <dbReference type="Pfam" id="PF19493"/>
    </source>
</evidence>
<feature type="region of interest" description="Disordered" evidence="1">
    <location>
        <begin position="131"/>
        <end position="155"/>
    </location>
</feature>
<organism evidence="3 4">
    <name type="scientific">Actinacidiphila polyblastidii</name>
    <dbReference type="NCBI Taxonomy" id="3110430"/>
    <lineage>
        <taxon>Bacteria</taxon>
        <taxon>Bacillati</taxon>
        <taxon>Actinomycetota</taxon>
        <taxon>Actinomycetes</taxon>
        <taxon>Kitasatosporales</taxon>
        <taxon>Streptomycetaceae</taxon>
        <taxon>Actinacidiphila</taxon>
    </lineage>
</organism>
<comment type="caution">
    <text evidence="3">The sequence shown here is derived from an EMBL/GenBank/DDBJ whole genome shotgun (WGS) entry which is preliminary data.</text>
</comment>
<dbReference type="InterPro" id="IPR045794">
    <property type="entry name" value="Trypco1"/>
</dbReference>
<dbReference type="Pfam" id="PF19493">
    <property type="entry name" value="Trypco1"/>
    <property type="match status" value="1"/>
</dbReference>
<sequence length="155" mass="15623">MTETVTIDLGHGETVVAEVIGDLPFQDLDGDMYGDVGVGRHVAELGTAVAMTMEQVRDTVRGVGRWAAETVTDAAGAPDTFEVEFGLRLAVKSGRLLGVIAEAGSEASLTVRMSWDVAGRRAARAATAQGAVSADAQGGGAAGADASAHPAGAAE</sequence>
<gene>
    <name evidence="3" type="ORF">V2S66_02870</name>
</gene>
<evidence type="ECO:0000256" key="1">
    <source>
        <dbReference type="SAM" id="MobiDB-lite"/>
    </source>
</evidence>
<feature type="domain" description="Trypsin-co-occurring" evidence="2">
    <location>
        <begin position="7"/>
        <end position="116"/>
    </location>
</feature>
<keyword evidence="4" id="KW-1185">Reference proteome</keyword>
<accession>A0ABU7P537</accession>
<evidence type="ECO:0000313" key="4">
    <source>
        <dbReference type="Proteomes" id="UP001344658"/>
    </source>
</evidence>
<proteinExistence type="predicted"/>
<evidence type="ECO:0000313" key="3">
    <source>
        <dbReference type="EMBL" id="MEE4540909.1"/>
    </source>
</evidence>
<dbReference type="RefSeq" id="WP_330792764.1">
    <property type="nucleotide sequence ID" value="NZ_JAZEWV010000001.1"/>
</dbReference>
<feature type="compositionally biased region" description="Low complexity" evidence="1">
    <location>
        <begin position="143"/>
        <end position="155"/>
    </location>
</feature>
<name>A0ABU7P537_9ACTN</name>
<dbReference type="Proteomes" id="UP001344658">
    <property type="component" value="Unassembled WGS sequence"/>
</dbReference>